<sequence>MSDCKDLYLCAIYVPPDKNIFYRKYDCDVFEVLQEHIEHYGALGNIAIIGDLNGRIGKANDFIGHDLLSTQLQSDISGLIDYTPDSPSERTTEDIKPANTFGRKILDLCKSSGVRVCNGRFGKSSEKYTKREVIKTVKCDYCNGKKRNLGVTGFNRDKPWINDECKELYRTYKRALSQFNLCRSEENRLYLNISKQRFKRMENTLKRRYKTQRGDMFSSMRRTNPKYFYRKFRRKRKTLNSNLTLDDFVTHFKNLVSKDNIIDGQVNDENYDVVYSELDRPFTEQEIDICVKKLKREKAPGYDNILNEFIKECKTVILPLLCKLFNVILCTGWFPEVWVTAVLVPLFKRGSMNDTGNYRGISLVSHVGKLFTSVIHTRLMKWCKEKQCKGDGASTLDETALYDFSSGESCGFSPSLSPSIKQEPLELDLQNVDKVIPDLISTSVRVSSQLSMFMPGEAEIQDPKYDDFLPCLTSSPVNPQIVILSSDDEKTNEMKDTPIVVSSTSSEDELLIGDRFTSQKIEMHNGKIPIYSKNAKSLTSKEIVQLCLGEVGDDYICKSKPISVRYNAVFVVDLHSVDHRSLYADDNGVWQTSSPKTHLRVSFNNGKVENVEVGNQMNFTHSLKRQYGKT</sequence>
<dbReference type="EMBL" id="UYJE01008281">
    <property type="protein sequence ID" value="VDI62646.1"/>
    <property type="molecule type" value="Genomic_DNA"/>
</dbReference>
<reference evidence="1" key="1">
    <citation type="submission" date="2018-11" db="EMBL/GenBank/DDBJ databases">
        <authorList>
            <person name="Alioto T."/>
            <person name="Alioto T."/>
        </authorList>
    </citation>
    <scope>NUCLEOTIDE SEQUENCE</scope>
</reference>
<organism evidence="1 2">
    <name type="scientific">Mytilus galloprovincialis</name>
    <name type="common">Mediterranean mussel</name>
    <dbReference type="NCBI Taxonomy" id="29158"/>
    <lineage>
        <taxon>Eukaryota</taxon>
        <taxon>Metazoa</taxon>
        <taxon>Spiralia</taxon>
        <taxon>Lophotrochozoa</taxon>
        <taxon>Mollusca</taxon>
        <taxon>Bivalvia</taxon>
        <taxon>Autobranchia</taxon>
        <taxon>Pteriomorphia</taxon>
        <taxon>Mytilida</taxon>
        <taxon>Mytiloidea</taxon>
        <taxon>Mytilidae</taxon>
        <taxon>Mytilinae</taxon>
        <taxon>Mytilus</taxon>
    </lineage>
</organism>
<comment type="caution">
    <text evidence="1">The sequence shown here is derived from an EMBL/GenBank/DDBJ whole genome shotgun (WGS) entry which is preliminary data.</text>
</comment>
<evidence type="ECO:0000313" key="1">
    <source>
        <dbReference type="EMBL" id="VDI62646.1"/>
    </source>
</evidence>
<gene>
    <name evidence="1" type="ORF">MGAL_10B042363</name>
</gene>
<dbReference type="PANTHER" id="PTHR47510:SF3">
    <property type="entry name" value="ENDO_EXONUCLEASE_PHOSPHATASE DOMAIN-CONTAINING PROTEIN"/>
    <property type="match status" value="1"/>
</dbReference>
<dbReference type="OrthoDB" id="6158878at2759"/>
<dbReference type="Gene3D" id="3.60.10.10">
    <property type="entry name" value="Endonuclease/exonuclease/phosphatase"/>
    <property type="match status" value="1"/>
</dbReference>
<accession>A0A8B6GDF4</accession>
<name>A0A8B6GDF4_MYTGA</name>
<evidence type="ECO:0008006" key="3">
    <source>
        <dbReference type="Google" id="ProtNLM"/>
    </source>
</evidence>
<dbReference type="PANTHER" id="PTHR47510">
    <property type="entry name" value="REVERSE TRANSCRIPTASE DOMAIN-CONTAINING PROTEIN"/>
    <property type="match status" value="1"/>
</dbReference>
<dbReference type="Proteomes" id="UP000596742">
    <property type="component" value="Unassembled WGS sequence"/>
</dbReference>
<dbReference type="AlphaFoldDB" id="A0A8B6GDF4"/>
<dbReference type="InterPro" id="IPR036691">
    <property type="entry name" value="Endo/exonu/phosph_ase_sf"/>
</dbReference>
<protein>
    <recommendedName>
        <fullName evidence="3">Endonuclease/exonuclease/phosphatase domain-containing protein</fullName>
    </recommendedName>
</protein>
<keyword evidence="2" id="KW-1185">Reference proteome</keyword>
<proteinExistence type="predicted"/>
<evidence type="ECO:0000313" key="2">
    <source>
        <dbReference type="Proteomes" id="UP000596742"/>
    </source>
</evidence>